<organism evidence="4">
    <name type="scientific">Nippostrongylus brasiliensis</name>
    <name type="common">Rat hookworm</name>
    <dbReference type="NCBI Taxonomy" id="27835"/>
    <lineage>
        <taxon>Eukaryota</taxon>
        <taxon>Metazoa</taxon>
        <taxon>Ecdysozoa</taxon>
        <taxon>Nematoda</taxon>
        <taxon>Chromadorea</taxon>
        <taxon>Rhabditida</taxon>
        <taxon>Rhabditina</taxon>
        <taxon>Rhabditomorpha</taxon>
        <taxon>Strongyloidea</taxon>
        <taxon>Heligmosomidae</taxon>
        <taxon>Nippostrongylus</taxon>
    </lineage>
</organism>
<name>A0A158QXL9_NIPBR</name>
<evidence type="ECO:0000313" key="4">
    <source>
        <dbReference type="WBParaSite" id="NBR_0000706401-mRNA-1"/>
    </source>
</evidence>
<dbReference type="WBParaSite" id="NBR_0000706401-mRNA-1">
    <property type="protein sequence ID" value="NBR_0000706401-mRNA-1"/>
    <property type="gene ID" value="NBR_0000706401"/>
</dbReference>
<dbReference type="Proteomes" id="UP000271162">
    <property type="component" value="Unassembled WGS sequence"/>
</dbReference>
<evidence type="ECO:0000313" key="2">
    <source>
        <dbReference type="EMBL" id="VDL70654.1"/>
    </source>
</evidence>
<evidence type="ECO:0000313" key="3">
    <source>
        <dbReference type="Proteomes" id="UP000271162"/>
    </source>
</evidence>
<feature type="compositionally biased region" description="Low complexity" evidence="1">
    <location>
        <begin position="217"/>
        <end position="229"/>
    </location>
</feature>
<dbReference type="AlphaFoldDB" id="A0A158QXL9"/>
<evidence type="ECO:0000256" key="1">
    <source>
        <dbReference type="SAM" id="MobiDB-lite"/>
    </source>
</evidence>
<feature type="region of interest" description="Disordered" evidence="1">
    <location>
        <begin position="208"/>
        <end position="229"/>
    </location>
</feature>
<protein>
    <submittedName>
        <fullName evidence="4">Orange domain-containing protein</fullName>
    </submittedName>
</protein>
<keyword evidence="3" id="KW-1185">Reference proteome</keyword>
<reference evidence="2 3" key="2">
    <citation type="submission" date="2018-11" db="EMBL/GenBank/DDBJ databases">
        <authorList>
            <consortium name="Pathogen Informatics"/>
        </authorList>
    </citation>
    <scope>NUCLEOTIDE SEQUENCE [LARGE SCALE GENOMIC DNA]</scope>
</reference>
<sequence>MSLLRAAPITKNTRKVNRVGAMTVSTESGSDVAVATIRKFVGDPLDRYLAQRGLVKKLIANDNGSSVYRAVCEAEELLFQYRMDRLRNGLPYVDKIDDTLRMTAELLGYCALSTILYELLYIDVFKFSKETIKESIRKVREDMDAVGVDVDTPSPGEQPYAQFSFSNDDMQACVASAPDNSSRIIFVNGVYRRVSVSDLFPFPEFVRRPDSSSRTGPAPSEQAPAAPQALDLTSNPGMPFRFEYFAESFSFMYGYHGVWNSSNAGAMPAGHPVQYVNSYPWPPGTAYIPADAVPSTSWSSGYMMYLYEYGNVCVFPYNPERQQVNTSPRYDFGFEGLWKDKD</sequence>
<gene>
    <name evidence="2" type="ORF">NBR_LOCUS7065</name>
</gene>
<dbReference type="STRING" id="27835.A0A158QXL9"/>
<accession>A0A158QXL9</accession>
<reference evidence="4" key="1">
    <citation type="submission" date="2016-04" db="UniProtKB">
        <authorList>
            <consortium name="WormBaseParasite"/>
        </authorList>
    </citation>
    <scope>IDENTIFICATION</scope>
</reference>
<dbReference type="EMBL" id="UYSL01019855">
    <property type="protein sequence ID" value="VDL70654.1"/>
    <property type="molecule type" value="Genomic_DNA"/>
</dbReference>
<proteinExistence type="predicted"/>